<feature type="compositionally biased region" description="Low complexity" evidence="1">
    <location>
        <begin position="94"/>
        <end position="103"/>
    </location>
</feature>
<comment type="caution">
    <text evidence="3">The sequence shown here is derived from an EMBL/GenBank/DDBJ whole genome shotgun (WGS) entry which is preliminary data.</text>
</comment>
<dbReference type="GeneID" id="95984473"/>
<evidence type="ECO:0000313" key="3">
    <source>
        <dbReference type="EMBL" id="KAL1409447.1"/>
    </source>
</evidence>
<name>A0ABR3Q4R6_9TREE</name>
<evidence type="ECO:0000313" key="4">
    <source>
        <dbReference type="Proteomes" id="UP001565368"/>
    </source>
</evidence>
<dbReference type="InterPro" id="IPR036779">
    <property type="entry name" value="LysM_dom_sf"/>
</dbReference>
<dbReference type="InterPro" id="IPR018392">
    <property type="entry name" value="LysM"/>
</dbReference>
<keyword evidence="4" id="KW-1185">Reference proteome</keyword>
<feature type="compositionally biased region" description="Pro residues" evidence="1">
    <location>
        <begin position="104"/>
        <end position="118"/>
    </location>
</feature>
<feature type="region of interest" description="Disordered" evidence="1">
    <location>
        <begin position="70"/>
        <end position="118"/>
    </location>
</feature>
<reference evidence="3 4" key="1">
    <citation type="submission" date="2023-08" db="EMBL/GenBank/DDBJ databases">
        <title>Annotated Genome Sequence of Vanrija albida AlHP1.</title>
        <authorList>
            <person name="Herzog R."/>
        </authorList>
    </citation>
    <scope>NUCLEOTIDE SEQUENCE [LARGE SCALE GENOMIC DNA]</scope>
    <source>
        <strain evidence="3 4">AlHP1</strain>
    </source>
</reference>
<feature type="domain" description="LysM" evidence="2">
    <location>
        <begin position="124"/>
        <end position="174"/>
    </location>
</feature>
<protein>
    <recommendedName>
        <fullName evidence="2">LysM domain-containing protein</fullName>
    </recommendedName>
</protein>
<dbReference type="CDD" id="cd00118">
    <property type="entry name" value="LysM"/>
    <property type="match status" value="1"/>
</dbReference>
<dbReference type="SUPFAM" id="SSF54106">
    <property type="entry name" value="LysM domain"/>
    <property type="match status" value="1"/>
</dbReference>
<sequence>MPPEPAYCQTCSSELRPGQERYSPPCCGVPICGACTARNPRLKAYTPCLRCGDVRTRAGAAEVARGAAAREEERRRGEDVFVLEDSDEEGAGEEGAAPTAEQQVPPPPPEARPPPTPEPQVVEIKHLIARGDTLHSIARRYAADPHDLLALNNLPHAALYTNPAILRTRTELVIRRSTIGARSALDAYFSDEEWERGATAPARGKVHRWTVVGAALPPGAAKV</sequence>
<gene>
    <name evidence="3" type="ORF">Q8F55_003430</name>
</gene>
<proteinExistence type="predicted"/>
<dbReference type="Pfam" id="PF01476">
    <property type="entry name" value="LysM"/>
    <property type="match status" value="1"/>
</dbReference>
<evidence type="ECO:0000259" key="2">
    <source>
        <dbReference type="PROSITE" id="PS51782"/>
    </source>
</evidence>
<dbReference type="Proteomes" id="UP001565368">
    <property type="component" value="Unassembled WGS sequence"/>
</dbReference>
<evidence type="ECO:0000256" key="1">
    <source>
        <dbReference type="SAM" id="MobiDB-lite"/>
    </source>
</evidence>
<dbReference type="PROSITE" id="PS51782">
    <property type="entry name" value="LYSM"/>
    <property type="match status" value="1"/>
</dbReference>
<dbReference type="RefSeq" id="XP_069209391.1">
    <property type="nucleotide sequence ID" value="XM_069351973.1"/>
</dbReference>
<feature type="compositionally biased region" description="Acidic residues" evidence="1">
    <location>
        <begin position="81"/>
        <end position="92"/>
    </location>
</feature>
<dbReference type="EMBL" id="JBBXJM010000003">
    <property type="protein sequence ID" value="KAL1409447.1"/>
    <property type="molecule type" value="Genomic_DNA"/>
</dbReference>
<feature type="compositionally biased region" description="Basic and acidic residues" evidence="1">
    <location>
        <begin position="70"/>
        <end position="79"/>
    </location>
</feature>
<dbReference type="Gene3D" id="3.10.350.10">
    <property type="entry name" value="LysM domain"/>
    <property type="match status" value="1"/>
</dbReference>
<organism evidence="3 4">
    <name type="scientific">Vanrija albida</name>
    <dbReference type="NCBI Taxonomy" id="181172"/>
    <lineage>
        <taxon>Eukaryota</taxon>
        <taxon>Fungi</taxon>
        <taxon>Dikarya</taxon>
        <taxon>Basidiomycota</taxon>
        <taxon>Agaricomycotina</taxon>
        <taxon>Tremellomycetes</taxon>
        <taxon>Trichosporonales</taxon>
        <taxon>Trichosporonaceae</taxon>
        <taxon>Vanrija</taxon>
    </lineage>
</organism>
<accession>A0ABR3Q4R6</accession>